<gene>
    <name evidence="1" type="ORF">M8N44_11755</name>
</gene>
<evidence type="ECO:0000313" key="2">
    <source>
        <dbReference type="Proteomes" id="UP001202031"/>
    </source>
</evidence>
<sequence length="127" mass="15164">MGQSCIAYFPEIGHEERRMEEEATETGRNHGEQPLDELMKRWHLTNHDLVEISPEQLTHKQVQKARQGRQLTLKMMQKVCRALNVAIWERLTPMQKEQYFEYMHKHVFSYAKGYDPAWKDPNMDMMA</sequence>
<evidence type="ECO:0000313" key="1">
    <source>
        <dbReference type="EMBL" id="MCL6657984.1"/>
    </source>
</evidence>
<accession>A0ABT0RAN8</accession>
<dbReference type="Proteomes" id="UP001202031">
    <property type="component" value="Unassembled WGS sequence"/>
</dbReference>
<dbReference type="GeneID" id="84024547"/>
<organism evidence="1 2">
    <name type="scientific">Akkermansia massiliensis</name>
    <dbReference type="NCBI Taxonomy" id="2927224"/>
    <lineage>
        <taxon>Bacteria</taxon>
        <taxon>Pseudomonadati</taxon>
        <taxon>Verrucomicrobiota</taxon>
        <taxon>Verrucomicrobiia</taxon>
        <taxon>Verrucomicrobiales</taxon>
        <taxon>Akkermansiaceae</taxon>
        <taxon>Akkermansia</taxon>
    </lineage>
</organism>
<keyword evidence="2" id="KW-1185">Reference proteome</keyword>
<evidence type="ECO:0008006" key="3">
    <source>
        <dbReference type="Google" id="ProtNLM"/>
    </source>
</evidence>
<comment type="caution">
    <text evidence="1">The sequence shown here is derived from an EMBL/GenBank/DDBJ whole genome shotgun (WGS) entry which is preliminary data.</text>
</comment>
<dbReference type="RefSeq" id="WP_240454355.1">
    <property type="nucleotide sequence ID" value="NZ_CP029701.1"/>
</dbReference>
<protein>
    <recommendedName>
        <fullName evidence="3">HTH cro/C1-type domain-containing protein</fullName>
    </recommendedName>
</protein>
<reference evidence="1 2" key="1">
    <citation type="submission" date="2022-03" db="EMBL/GenBank/DDBJ databases">
        <title>Taxonomic description of new species and reclassification of some bacterial strains.</title>
        <authorList>
            <person name="Ndongo S."/>
        </authorList>
    </citation>
    <scope>NUCLEOTIDE SEQUENCE [LARGE SCALE GENOMIC DNA]</scope>
    <source>
        <strain evidence="1 2">Marseille-P6666</strain>
    </source>
</reference>
<proteinExistence type="predicted"/>
<name>A0ABT0RAN8_9BACT</name>
<dbReference type="EMBL" id="JAMGSI010000002">
    <property type="protein sequence ID" value="MCL6657984.1"/>
    <property type="molecule type" value="Genomic_DNA"/>
</dbReference>